<dbReference type="PANTHER" id="PTHR43086">
    <property type="entry name" value="VERY-LONG-CHAIN 3-OXOOACYL-COA REDUCTASE"/>
    <property type="match status" value="1"/>
</dbReference>
<keyword evidence="3" id="KW-0276">Fatty acid metabolism</keyword>
<name>A0A1R0GZT8_9FUNG</name>
<keyword evidence="7" id="KW-0275">Fatty acid biosynthesis</keyword>
<evidence type="ECO:0000256" key="6">
    <source>
        <dbReference type="ARBA" id="ARBA00023098"/>
    </source>
</evidence>
<sequence length="325" mass="35935">MFSRSIANDLFLCAGIFVVAYYVFRIAFMFVDLFLKPGKSLTDYGAGKGDWAVITGATDGIGAALAKVFAQRKLNLFLISRSQEKLETEKTKLEGLGVSVKILPVDFSKATEADWNSIRNALKPLPVSILVNCVGISHEFPKPFEEEDEERCQTIIDLNVMALTKMTRIVIPKMKSRKNGLIINMGSFASLIPSPFLAMYSGSKAFVKSFSTALGAELKPHGILVQHINTAYVVSKMSKVRNPSWTTPMPKDYAVSMVEHLSNGCGSVDPFTSVPFVSHALMNFVIENCLPRIFWLDYNYNMLSGIRKRALNKAAKEKAAAIKSQ</sequence>
<evidence type="ECO:0000256" key="2">
    <source>
        <dbReference type="ARBA" id="ARBA00022516"/>
    </source>
</evidence>
<gene>
    <name evidence="10" type="ORF">AYI68_g3533</name>
</gene>
<dbReference type="PIRSF" id="PIRSF000126">
    <property type="entry name" value="11-beta-HSD1"/>
    <property type="match status" value="1"/>
</dbReference>
<dbReference type="STRING" id="133383.A0A1R0GZT8"/>
<accession>A0A1R0GZT8</accession>
<evidence type="ECO:0000256" key="7">
    <source>
        <dbReference type="ARBA" id="ARBA00023160"/>
    </source>
</evidence>
<dbReference type="Pfam" id="PF00106">
    <property type="entry name" value="adh_short"/>
    <property type="match status" value="1"/>
</dbReference>
<evidence type="ECO:0000256" key="3">
    <source>
        <dbReference type="ARBA" id="ARBA00022832"/>
    </source>
</evidence>
<dbReference type="FunFam" id="3.40.50.720:FF:000137">
    <property type="entry name" value="Hydroxysteroid (17-beta) dehydrogenase 3"/>
    <property type="match status" value="1"/>
</dbReference>
<evidence type="ECO:0000313" key="10">
    <source>
        <dbReference type="EMBL" id="OLY82348.1"/>
    </source>
</evidence>
<dbReference type="AlphaFoldDB" id="A0A1R0GZT8"/>
<keyword evidence="9" id="KW-0812">Transmembrane</keyword>
<evidence type="ECO:0000256" key="9">
    <source>
        <dbReference type="SAM" id="Phobius"/>
    </source>
</evidence>
<feature type="transmembrane region" description="Helical" evidence="9">
    <location>
        <begin position="12"/>
        <end position="31"/>
    </location>
</feature>
<keyword evidence="11" id="KW-1185">Reference proteome</keyword>
<dbReference type="GO" id="GO:0030497">
    <property type="term" value="P:fatty acid elongation"/>
    <property type="evidence" value="ECO:0007669"/>
    <property type="project" value="TreeGrafter"/>
</dbReference>
<dbReference type="Gene3D" id="3.40.50.720">
    <property type="entry name" value="NAD(P)-binding Rossmann-like Domain"/>
    <property type="match status" value="1"/>
</dbReference>
<feature type="transmembrane region" description="Helical" evidence="9">
    <location>
        <begin position="181"/>
        <end position="200"/>
    </location>
</feature>
<keyword evidence="6" id="KW-0443">Lipid metabolism</keyword>
<evidence type="ECO:0000256" key="1">
    <source>
        <dbReference type="ARBA" id="ARBA00005194"/>
    </source>
</evidence>
<dbReference type="PROSITE" id="PS00061">
    <property type="entry name" value="ADH_SHORT"/>
    <property type="match status" value="1"/>
</dbReference>
<comment type="pathway">
    <text evidence="1">Lipid metabolism; fatty acid biosynthesis.</text>
</comment>
<dbReference type="OrthoDB" id="5545019at2759"/>
<reference evidence="10 11" key="1">
    <citation type="journal article" date="2016" name="Mol. Biol. Evol.">
        <title>Genome-Wide Survey of Gut Fungi (Harpellales) Reveals the First Horizontally Transferred Ubiquitin Gene from a Mosquito Host.</title>
        <authorList>
            <person name="Wang Y."/>
            <person name="White M.M."/>
            <person name="Kvist S."/>
            <person name="Moncalvo J.M."/>
        </authorList>
    </citation>
    <scope>NUCLEOTIDE SEQUENCE [LARGE SCALE GENOMIC DNA]</scope>
    <source>
        <strain evidence="10 11">ALG-7-W6</strain>
    </source>
</reference>
<dbReference type="PRINTS" id="PR00081">
    <property type="entry name" value="GDHRDH"/>
</dbReference>
<dbReference type="SUPFAM" id="SSF51735">
    <property type="entry name" value="NAD(P)-binding Rossmann-fold domains"/>
    <property type="match status" value="1"/>
</dbReference>
<evidence type="ECO:0000256" key="5">
    <source>
        <dbReference type="ARBA" id="ARBA00023002"/>
    </source>
</evidence>
<evidence type="ECO:0000256" key="4">
    <source>
        <dbReference type="ARBA" id="ARBA00022857"/>
    </source>
</evidence>
<dbReference type="GO" id="GO:0005783">
    <property type="term" value="C:endoplasmic reticulum"/>
    <property type="evidence" value="ECO:0007669"/>
    <property type="project" value="TreeGrafter"/>
</dbReference>
<dbReference type="CDD" id="cd05356">
    <property type="entry name" value="17beta-HSD1_like_SDR_c"/>
    <property type="match status" value="1"/>
</dbReference>
<protein>
    <submittedName>
        <fullName evidence="10">Very-long-chain 3-oxoacyl-CoA reductase</fullName>
    </submittedName>
</protein>
<keyword evidence="4" id="KW-0521">NADP</keyword>
<dbReference type="EMBL" id="LSSL01001617">
    <property type="protein sequence ID" value="OLY82348.1"/>
    <property type="molecule type" value="Genomic_DNA"/>
</dbReference>
<comment type="similarity">
    <text evidence="8">Belongs to the short-chain dehydrogenases/reductases (SDR) family.</text>
</comment>
<organism evidence="10 11">
    <name type="scientific">Smittium mucronatum</name>
    <dbReference type="NCBI Taxonomy" id="133383"/>
    <lineage>
        <taxon>Eukaryota</taxon>
        <taxon>Fungi</taxon>
        <taxon>Fungi incertae sedis</taxon>
        <taxon>Zoopagomycota</taxon>
        <taxon>Kickxellomycotina</taxon>
        <taxon>Harpellomycetes</taxon>
        <taxon>Harpellales</taxon>
        <taxon>Legeriomycetaceae</taxon>
        <taxon>Smittium</taxon>
    </lineage>
</organism>
<dbReference type="InterPro" id="IPR020904">
    <property type="entry name" value="Sc_DH/Rdtase_CS"/>
</dbReference>
<comment type="caution">
    <text evidence="10">The sequence shown here is derived from an EMBL/GenBank/DDBJ whole genome shotgun (WGS) entry which is preliminary data.</text>
</comment>
<proteinExistence type="inferred from homology"/>
<keyword evidence="9" id="KW-0472">Membrane</keyword>
<keyword evidence="9" id="KW-1133">Transmembrane helix</keyword>
<dbReference type="Proteomes" id="UP000187455">
    <property type="component" value="Unassembled WGS sequence"/>
</dbReference>
<dbReference type="InterPro" id="IPR002347">
    <property type="entry name" value="SDR_fam"/>
</dbReference>
<dbReference type="InterPro" id="IPR036291">
    <property type="entry name" value="NAD(P)-bd_dom_sf"/>
</dbReference>
<feature type="transmembrane region" description="Helical" evidence="9">
    <location>
        <begin position="51"/>
        <end position="70"/>
    </location>
</feature>
<evidence type="ECO:0000313" key="11">
    <source>
        <dbReference type="Proteomes" id="UP000187455"/>
    </source>
</evidence>
<keyword evidence="2" id="KW-0444">Lipid biosynthesis</keyword>
<keyword evidence="5" id="KW-0560">Oxidoreductase</keyword>
<dbReference type="GO" id="GO:0016491">
    <property type="term" value="F:oxidoreductase activity"/>
    <property type="evidence" value="ECO:0007669"/>
    <property type="project" value="UniProtKB-KW"/>
</dbReference>
<dbReference type="PRINTS" id="PR00080">
    <property type="entry name" value="SDRFAMILY"/>
</dbReference>
<dbReference type="PANTHER" id="PTHR43086:SF2">
    <property type="entry name" value="HYDROXYSTEROID DEHYDROGENASE-LIKE PROTEIN 1"/>
    <property type="match status" value="1"/>
</dbReference>
<evidence type="ECO:0000256" key="8">
    <source>
        <dbReference type="RuleBase" id="RU000363"/>
    </source>
</evidence>